<dbReference type="InterPro" id="IPR059226">
    <property type="entry name" value="Choice_anch_Q_dom"/>
</dbReference>
<dbReference type="NCBIfam" id="NF041518">
    <property type="entry name" value="choice_anch_Q"/>
    <property type="match status" value="1"/>
</dbReference>
<dbReference type="EMBL" id="JSZA02000031">
    <property type="protein sequence ID" value="TGO03249.1"/>
    <property type="molecule type" value="Genomic_DNA"/>
</dbReference>
<dbReference type="Proteomes" id="UP000030428">
    <property type="component" value="Unassembled WGS sequence"/>
</dbReference>
<evidence type="ECO:0000313" key="3">
    <source>
        <dbReference type="EMBL" id="TGO03249.1"/>
    </source>
</evidence>
<evidence type="ECO:0000256" key="2">
    <source>
        <dbReference type="SAM" id="SignalP"/>
    </source>
</evidence>
<sequence>MTKTIKNKKIQIILPLMLSSVLGAMAQAATINVGGGCSLVDAITAANSDTATGGCSAGSGADTIELESSTTYIPTNSFNNADDGNSSHPSISSEIIINGNGSTIVRVGGRVFHVAETIGSLTLNELIISFGTDTTACSEGRGGAVLNRGTLTINNSNVGGTYMHIMDCTQVQGGGIWNSGTLTLNNTTVRGNIAFASRPTGSSRGDDIDESGSGGGIWNSGTLRLSNSTVKGNKTHQSGGGIWNSGTVMLINSTVEDNSASGKYAYEIIYVGNYDSWKRTVGSGGGIWNSGTLTLINSLVRGNKTDNGGGGILNNGTVTVLNSTIADNSAFGNDGYWFVRWGQGPFYEKFEGGGNTPKGSGGGISNSGTLTLTNSTVVGNDVNSTGGGIKNSNSMTLLNSIIANSLNGGDCINEGTLSSTNNLIEDGTCSSAFSPGTDPNLGPLQDNGGPTQTYALLTGSPAIDAGTNDGCPNTDQRGVTRHGTCDIGAYEYQGIPTYVDLLSLTATGSYHPEFNLYYADIQWETGLEIDSSHFEILKSAEPEGPYQAIRIWYYDGEYYQTERISAQGEGWKYRVFDPFVPASQTYYYQLKEVDIYGISTEYGPVSATMPNP</sequence>
<reference evidence="3 4" key="1">
    <citation type="journal article" date="2016" name="Front. Microbiol.">
        <title>Single-Cell (Meta-)Genomics of a Dimorphic Candidatus Thiomargarita nelsonii Reveals Genomic Plasticity.</title>
        <authorList>
            <person name="Flood B.E."/>
            <person name="Fliss P."/>
            <person name="Jones D.S."/>
            <person name="Dick G.J."/>
            <person name="Jain S."/>
            <person name="Kaster A.K."/>
            <person name="Winkel M."/>
            <person name="Mussmann M."/>
            <person name="Bailey J."/>
        </authorList>
    </citation>
    <scope>NUCLEOTIDE SEQUENCE [LARGE SCALE GENOMIC DNA]</scope>
    <source>
        <strain evidence="3">Hydrate Ridge</strain>
    </source>
</reference>
<dbReference type="SUPFAM" id="SSF51126">
    <property type="entry name" value="Pectin lyase-like"/>
    <property type="match status" value="2"/>
</dbReference>
<dbReference type="InterPro" id="IPR011050">
    <property type="entry name" value="Pectin_lyase_fold/virulence"/>
</dbReference>
<proteinExistence type="predicted"/>
<keyword evidence="4" id="KW-1185">Reference proteome</keyword>
<evidence type="ECO:0008006" key="5">
    <source>
        <dbReference type="Google" id="ProtNLM"/>
    </source>
</evidence>
<protein>
    <recommendedName>
        <fullName evidence="5">Polymorphic outer membrane protein</fullName>
    </recommendedName>
</protein>
<dbReference type="AlphaFoldDB" id="A0A4E0QQF3"/>
<comment type="caution">
    <text evidence="3">The sequence shown here is derived from an EMBL/GenBank/DDBJ whole genome shotgun (WGS) entry which is preliminary data.</text>
</comment>
<evidence type="ECO:0000313" key="4">
    <source>
        <dbReference type="Proteomes" id="UP000030428"/>
    </source>
</evidence>
<feature type="chain" id="PRO_5020030339" description="Polymorphic outer membrane protein" evidence="2">
    <location>
        <begin position="27"/>
        <end position="612"/>
    </location>
</feature>
<keyword evidence="2" id="KW-0732">Signal</keyword>
<name>A0A4E0QQF3_9GAMM</name>
<feature type="signal peptide" evidence="2">
    <location>
        <begin position="1"/>
        <end position="26"/>
    </location>
</feature>
<feature type="region of interest" description="Disordered" evidence="1">
    <location>
        <begin position="195"/>
        <end position="215"/>
    </location>
</feature>
<organism evidence="3 4">
    <name type="scientific">Candidatus Thiomargarita nelsonii</name>
    <dbReference type="NCBI Taxonomy" id="1003181"/>
    <lineage>
        <taxon>Bacteria</taxon>
        <taxon>Pseudomonadati</taxon>
        <taxon>Pseudomonadota</taxon>
        <taxon>Gammaproteobacteria</taxon>
        <taxon>Thiotrichales</taxon>
        <taxon>Thiotrichaceae</taxon>
        <taxon>Thiomargarita</taxon>
    </lineage>
</organism>
<evidence type="ECO:0000256" key="1">
    <source>
        <dbReference type="SAM" id="MobiDB-lite"/>
    </source>
</evidence>
<accession>A0A4E0QQF3</accession>
<gene>
    <name evidence="3" type="ORF">PN36_10360</name>
</gene>